<reference evidence="2 3" key="1">
    <citation type="journal article" date="2023" name="G3 (Bethesda)">
        <title>A chromosome-length genome assembly and annotation of blackberry (Rubus argutus, cv. 'Hillquist').</title>
        <authorList>
            <person name="Bruna T."/>
            <person name="Aryal R."/>
            <person name="Dudchenko O."/>
            <person name="Sargent D.J."/>
            <person name="Mead D."/>
            <person name="Buti M."/>
            <person name="Cavallini A."/>
            <person name="Hytonen T."/>
            <person name="Andres J."/>
            <person name="Pham M."/>
            <person name="Weisz D."/>
            <person name="Mascagni F."/>
            <person name="Usai G."/>
            <person name="Natali L."/>
            <person name="Bassil N."/>
            <person name="Fernandez G.E."/>
            <person name="Lomsadze A."/>
            <person name="Armour M."/>
            <person name="Olukolu B."/>
            <person name="Poorten T."/>
            <person name="Britton C."/>
            <person name="Davik J."/>
            <person name="Ashrafi H."/>
            <person name="Aiden E.L."/>
            <person name="Borodovsky M."/>
            <person name="Worthington M."/>
        </authorList>
    </citation>
    <scope>NUCLEOTIDE SEQUENCE [LARGE SCALE GENOMIC DNA]</scope>
    <source>
        <strain evidence="2">PI 553951</strain>
    </source>
</reference>
<feature type="compositionally biased region" description="Acidic residues" evidence="1">
    <location>
        <begin position="234"/>
        <end position="246"/>
    </location>
</feature>
<accession>A0AAW1XIA7</accession>
<dbReference type="InterPro" id="IPR053273">
    <property type="entry name" value="CST_Regulator"/>
</dbReference>
<proteinExistence type="predicted"/>
<dbReference type="GO" id="GO:0006950">
    <property type="term" value="P:response to stress"/>
    <property type="evidence" value="ECO:0007669"/>
    <property type="project" value="TreeGrafter"/>
</dbReference>
<keyword evidence="3" id="KW-1185">Reference proteome</keyword>
<dbReference type="GO" id="GO:0061908">
    <property type="term" value="C:phagophore"/>
    <property type="evidence" value="ECO:0007669"/>
    <property type="project" value="TreeGrafter"/>
</dbReference>
<feature type="compositionally biased region" description="Polar residues" evidence="1">
    <location>
        <begin position="218"/>
        <end position="231"/>
    </location>
</feature>
<feature type="region of interest" description="Disordered" evidence="1">
    <location>
        <begin position="318"/>
        <end position="343"/>
    </location>
</feature>
<sequence>MDKVDSSNGIACFENIFQKFEDMYHDVDELMKQAESQLVTVGTTVKNFFSELDITGDALPQSSVDKKQGAAPDSFMVQKTDGVVSIKSPVGTDGGRDDGVHIGSVESVKSISSGLSLGEIDDGIETKKFQLQTSDKKDSGNANQEMGLDSGAKFLIPASDDVGGCITFKDTEDRSTNLVDMSSKIADVTLLPDAFNMEILCKKSAAVIEPCPTDTSAISGISNSNLTTSATEPEGIELYDTSDESDATTPLPESEERDDDVSKSGLQTLGSLETVELGESCIVVDCTGLECNSGEAVKHRSYKKKLKDAFASKMRLLKKHNNDEQKRQSYTTPALPEKSNSPDYEFCESDWEIV</sequence>
<dbReference type="PANTHER" id="PTHR34659:SF5">
    <property type="match status" value="1"/>
</dbReference>
<dbReference type="EMBL" id="JBEDUW010000003">
    <property type="protein sequence ID" value="KAK9936560.1"/>
    <property type="molecule type" value="Genomic_DNA"/>
</dbReference>
<protein>
    <submittedName>
        <fullName evidence="2">Uncharacterized protein</fullName>
    </submittedName>
</protein>
<evidence type="ECO:0000256" key="1">
    <source>
        <dbReference type="SAM" id="MobiDB-lite"/>
    </source>
</evidence>
<organism evidence="2 3">
    <name type="scientific">Rubus argutus</name>
    <name type="common">Southern blackberry</name>
    <dbReference type="NCBI Taxonomy" id="59490"/>
    <lineage>
        <taxon>Eukaryota</taxon>
        <taxon>Viridiplantae</taxon>
        <taxon>Streptophyta</taxon>
        <taxon>Embryophyta</taxon>
        <taxon>Tracheophyta</taxon>
        <taxon>Spermatophyta</taxon>
        <taxon>Magnoliopsida</taxon>
        <taxon>eudicotyledons</taxon>
        <taxon>Gunneridae</taxon>
        <taxon>Pentapetalae</taxon>
        <taxon>rosids</taxon>
        <taxon>fabids</taxon>
        <taxon>Rosales</taxon>
        <taxon>Rosaceae</taxon>
        <taxon>Rosoideae</taxon>
        <taxon>Rosoideae incertae sedis</taxon>
        <taxon>Rubus</taxon>
    </lineage>
</organism>
<evidence type="ECO:0000313" key="2">
    <source>
        <dbReference type="EMBL" id="KAK9936560.1"/>
    </source>
</evidence>
<feature type="region of interest" description="Disordered" evidence="1">
    <location>
        <begin position="218"/>
        <end position="263"/>
    </location>
</feature>
<comment type="caution">
    <text evidence="2">The sequence shown here is derived from an EMBL/GenBank/DDBJ whole genome shotgun (WGS) entry which is preliminary data.</text>
</comment>
<name>A0AAW1XIA7_RUBAR</name>
<dbReference type="AlphaFoldDB" id="A0AAW1XIA7"/>
<dbReference type="Proteomes" id="UP001457282">
    <property type="component" value="Unassembled WGS sequence"/>
</dbReference>
<gene>
    <name evidence="2" type="ORF">M0R45_013396</name>
</gene>
<feature type="compositionally biased region" description="Polar residues" evidence="1">
    <location>
        <begin position="328"/>
        <end position="342"/>
    </location>
</feature>
<evidence type="ECO:0000313" key="3">
    <source>
        <dbReference type="Proteomes" id="UP001457282"/>
    </source>
</evidence>
<dbReference type="PANTHER" id="PTHR34659">
    <property type="entry name" value="BNAA05G11610D PROTEIN"/>
    <property type="match status" value="1"/>
</dbReference>
<dbReference type="GO" id="GO:0005776">
    <property type="term" value="C:autophagosome"/>
    <property type="evidence" value="ECO:0007669"/>
    <property type="project" value="TreeGrafter"/>
</dbReference>